<feature type="transmembrane region" description="Helical" evidence="5">
    <location>
        <begin position="278"/>
        <end position="299"/>
    </location>
</feature>
<evidence type="ECO:0000256" key="4">
    <source>
        <dbReference type="ARBA" id="ARBA00023136"/>
    </source>
</evidence>
<feature type="transmembrane region" description="Helical" evidence="5">
    <location>
        <begin position="71"/>
        <end position="92"/>
    </location>
</feature>
<gene>
    <name evidence="6" type="ORF">V8G54_024215</name>
</gene>
<evidence type="ECO:0000256" key="2">
    <source>
        <dbReference type="ARBA" id="ARBA00022692"/>
    </source>
</evidence>
<name>A0AAQ3RT01_VIGMU</name>
<evidence type="ECO:0000313" key="6">
    <source>
        <dbReference type="EMBL" id="WVZ03409.1"/>
    </source>
</evidence>
<dbReference type="PANTHER" id="PTHR23423">
    <property type="entry name" value="ORGANIC SOLUTE TRANSPORTER-RELATED"/>
    <property type="match status" value="1"/>
</dbReference>
<keyword evidence="7" id="KW-1185">Reference proteome</keyword>
<keyword evidence="3 5" id="KW-1133">Transmembrane helix</keyword>
<dbReference type="AlphaFoldDB" id="A0AAQ3RT01"/>
<protein>
    <recommendedName>
        <fullName evidence="8">Transmembrane protein 184C</fullName>
    </recommendedName>
</protein>
<sequence length="355" mass="40953">MERFRGSVPSYANRATPIGREVVARSLDARVLLLLSCESFDRDKVKPGHEKNQGGTIKLNIRDNQMHPAQIVFYGSTLCVMITVHFAMKLLAEHVSNWRKPKEQKAIVIIILMAPLYAVDSYVGLINFFGSETFFTLLDSIKECYEALVIAKFLSLMYSYLNISLSKNIVPDEIKGREIHHSFPMTLFQPHTTRLDHKTLKLLKNWTWQFVVIRPVCSILMITLQYFDVYPSWVSWANTIILNISVSLALYSLVVFYHVFSKELEPHKPLAKFLCIKGIVFFCFWQGIVLDLLAALGIIRSRYSWLTVERIEEGYQNILVCIEMVFFSIYQQYAYTAAPYKAYNESNVALDKKSK</sequence>
<evidence type="ECO:0000256" key="3">
    <source>
        <dbReference type="ARBA" id="ARBA00022989"/>
    </source>
</evidence>
<comment type="subcellular location">
    <subcellularLocation>
        <location evidence="1">Membrane</location>
        <topology evidence="1">Multi-pass membrane protein</topology>
    </subcellularLocation>
</comment>
<accession>A0AAQ3RT01</accession>
<dbReference type="GO" id="GO:0016020">
    <property type="term" value="C:membrane"/>
    <property type="evidence" value="ECO:0007669"/>
    <property type="project" value="UniProtKB-SubCell"/>
</dbReference>
<keyword evidence="4 5" id="KW-0472">Membrane</keyword>
<evidence type="ECO:0000256" key="1">
    <source>
        <dbReference type="ARBA" id="ARBA00004141"/>
    </source>
</evidence>
<dbReference type="Proteomes" id="UP001374535">
    <property type="component" value="Chromosome 7"/>
</dbReference>
<evidence type="ECO:0000313" key="7">
    <source>
        <dbReference type="Proteomes" id="UP001374535"/>
    </source>
</evidence>
<dbReference type="SMART" id="SM01417">
    <property type="entry name" value="Solute_trans_a"/>
    <property type="match status" value="1"/>
</dbReference>
<evidence type="ECO:0008006" key="8">
    <source>
        <dbReference type="Google" id="ProtNLM"/>
    </source>
</evidence>
<proteinExistence type="predicted"/>
<feature type="transmembrane region" description="Helical" evidence="5">
    <location>
        <begin position="206"/>
        <end position="227"/>
    </location>
</feature>
<dbReference type="InterPro" id="IPR005178">
    <property type="entry name" value="Ostalpha/TMEM184C"/>
</dbReference>
<keyword evidence="2 5" id="KW-0812">Transmembrane</keyword>
<reference evidence="6 7" key="1">
    <citation type="journal article" date="2023" name="Life. Sci Alliance">
        <title>Evolutionary insights into 3D genome organization and epigenetic landscape of Vigna mungo.</title>
        <authorList>
            <person name="Junaid A."/>
            <person name="Singh B."/>
            <person name="Bhatia S."/>
        </authorList>
    </citation>
    <scope>NUCLEOTIDE SEQUENCE [LARGE SCALE GENOMIC DNA]</scope>
    <source>
        <strain evidence="6">Urdbean</strain>
    </source>
</reference>
<evidence type="ECO:0000256" key="5">
    <source>
        <dbReference type="SAM" id="Phobius"/>
    </source>
</evidence>
<feature type="transmembrane region" description="Helical" evidence="5">
    <location>
        <begin position="104"/>
        <end position="125"/>
    </location>
</feature>
<organism evidence="6 7">
    <name type="scientific">Vigna mungo</name>
    <name type="common">Black gram</name>
    <name type="synonym">Phaseolus mungo</name>
    <dbReference type="NCBI Taxonomy" id="3915"/>
    <lineage>
        <taxon>Eukaryota</taxon>
        <taxon>Viridiplantae</taxon>
        <taxon>Streptophyta</taxon>
        <taxon>Embryophyta</taxon>
        <taxon>Tracheophyta</taxon>
        <taxon>Spermatophyta</taxon>
        <taxon>Magnoliopsida</taxon>
        <taxon>eudicotyledons</taxon>
        <taxon>Gunneridae</taxon>
        <taxon>Pentapetalae</taxon>
        <taxon>rosids</taxon>
        <taxon>fabids</taxon>
        <taxon>Fabales</taxon>
        <taxon>Fabaceae</taxon>
        <taxon>Papilionoideae</taxon>
        <taxon>50 kb inversion clade</taxon>
        <taxon>NPAAA clade</taxon>
        <taxon>indigoferoid/millettioid clade</taxon>
        <taxon>Phaseoleae</taxon>
        <taxon>Vigna</taxon>
    </lineage>
</organism>
<dbReference type="EMBL" id="CP144694">
    <property type="protein sequence ID" value="WVZ03409.1"/>
    <property type="molecule type" value="Genomic_DNA"/>
</dbReference>
<feature type="transmembrane region" description="Helical" evidence="5">
    <location>
        <begin position="233"/>
        <end position="257"/>
    </location>
</feature>
<dbReference type="Pfam" id="PF03619">
    <property type="entry name" value="Solute_trans_a"/>
    <property type="match status" value="1"/>
</dbReference>